<keyword evidence="3" id="KW-0472">Membrane</keyword>
<feature type="domain" description="SMP-30/Gluconolactonase/LRE-like region" evidence="5">
    <location>
        <begin position="106"/>
        <end position="184"/>
    </location>
</feature>
<feature type="repeat" description="NHL" evidence="2">
    <location>
        <begin position="130"/>
        <end position="172"/>
    </location>
</feature>
<evidence type="ECO:0000256" key="3">
    <source>
        <dbReference type="SAM" id="Phobius"/>
    </source>
</evidence>
<protein>
    <submittedName>
        <fullName evidence="6">SMP-30/gluconolactonase/LRE family protein</fullName>
    </submittedName>
</protein>
<proteinExistence type="predicted"/>
<keyword evidence="7" id="KW-1185">Reference proteome</keyword>
<dbReference type="SUPFAM" id="SSF101898">
    <property type="entry name" value="NHL repeat"/>
    <property type="match status" value="1"/>
</dbReference>
<dbReference type="PROSITE" id="PS51125">
    <property type="entry name" value="NHL"/>
    <property type="match status" value="1"/>
</dbReference>
<keyword evidence="1" id="KW-0677">Repeat</keyword>
<dbReference type="RefSeq" id="WP_379315740.1">
    <property type="nucleotide sequence ID" value="NZ_JBHTLM010000001.1"/>
</dbReference>
<evidence type="ECO:0000256" key="4">
    <source>
        <dbReference type="SAM" id="SignalP"/>
    </source>
</evidence>
<dbReference type="InterPro" id="IPR001258">
    <property type="entry name" value="NHL_repeat"/>
</dbReference>
<keyword evidence="4" id="KW-0732">Signal</keyword>
<dbReference type="InterPro" id="IPR013658">
    <property type="entry name" value="SGL"/>
</dbReference>
<dbReference type="SUPFAM" id="SSF48452">
    <property type="entry name" value="TPR-like"/>
    <property type="match status" value="1"/>
</dbReference>
<dbReference type="PANTHER" id="PTHR24104">
    <property type="entry name" value="E3 UBIQUITIN-PROTEIN LIGASE NHLRC1-RELATED"/>
    <property type="match status" value="1"/>
</dbReference>
<dbReference type="InterPro" id="IPR011990">
    <property type="entry name" value="TPR-like_helical_dom_sf"/>
</dbReference>
<dbReference type="PANTHER" id="PTHR24104:SF25">
    <property type="entry name" value="PROTEIN LIN-41"/>
    <property type="match status" value="1"/>
</dbReference>
<organism evidence="6 7">
    <name type="scientific">Paenibacillus puldeungensis</name>
    <dbReference type="NCBI Taxonomy" id="696536"/>
    <lineage>
        <taxon>Bacteria</taxon>
        <taxon>Bacillati</taxon>
        <taxon>Bacillota</taxon>
        <taxon>Bacilli</taxon>
        <taxon>Bacillales</taxon>
        <taxon>Paenibacillaceae</taxon>
        <taxon>Paenibacillus</taxon>
    </lineage>
</organism>
<accession>A0ABW3RR37</accession>
<evidence type="ECO:0000313" key="7">
    <source>
        <dbReference type="Proteomes" id="UP001597262"/>
    </source>
</evidence>
<feature type="signal peptide" evidence="4">
    <location>
        <begin position="1"/>
        <end position="25"/>
    </location>
</feature>
<name>A0ABW3RR37_9BACL</name>
<reference evidence="7" key="1">
    <citation type="journal article" date="2019" name="Int. J. Syst. Evol. Microbiol.">
        <title>The Global Catalogue of Microorganisms (GCM) 10K type strain sequencing project: providing services to taxonomists for standard genome sequencing and annotation.</title>
        <authorList>
            <consortium name="The Broad Institute Genomics Platform"/>
            <consortium name="The Broad Institute Genome Sequencing Center for Infectious Disease"/>
            <person name="Wu L."/>
            <person name="Ma J."/>
        </authorList>
    </citation>
    <scope>NUCLEOTIDE SEQUENCE [LARGE SCALE GENOMIC DNA]</scope>
    <source>
        <strain evidence="7">CCUG 59189</strain>
    </source>
</reference>
<keyword evidence="3" id="KW-0812">Transmembrane</keyword>
<feature type="chain" id="PRO_5047030152" evidence="4">
    <location>
        <begin position="26"/>
        <end position="510"/>
    </location>
</feature>
<gene>
    <name evidence="6" type="ORF">ACFQ3W_01120</name>
</gene>
<feature type="transmembrane region" description="Helical" evidence="3">
    <location>
        <begin position="479"/>
        <end position="499"/>
    </location>
</feature>
<evidence type="ECO:0000256" key="2">
    <source>
        <dbReference type="PROSITE-ProRule" id="PRU00504"/>
    </source>
</evidence>
<sequence>MTLKKWIISMIVATLSLLPATEIFASSLEASTRVQVDGDAPAFPDSANPAPPAPGKAPYESYNYNFWKEAVPMPAAYLPSRYITGKELGVGDFLEPADLHISVKGMLYVLDTGHQRIVQVNQDWTEAKAISSFDNEGKQDGFANPSGIFTDNEERIYVADTDHQRVVVLSPEGKLVQIIQKPQSEVLPEGFKFDPLKVTVDAAGRVYVVARGVYEGIMQFDEQGAFLGYVGTIKVKRNYADYFWRLVSTKAQRAQMSLFIPTEFSNLDIDHKGFVYATNIDIGSKEPIKRLNPSGEDVLKRFGYYEVAGDIYYRRTVGPSKFVDINVLGDGMYSALDSTQGRVFTYDESGTLLYIYGGHGNQLGLFKTPAAIDHVGERQLVLDRGKGNIVVFEPTAFGLNVNQAVRHHYRGEDTEAESYWDRVLQLNSNYDLAYSGIGKAKLMQKQNKEALTYFKLGMDRKNYSVAYKRYRREVMKEHFGAVMSLLVTAALAFAAYRAIRHWRHRGDLRP</sequence>
<evidence type="ECO:0000256" key="1">
    <source>
        <dbReference type="ARBA" id="ARBA00022737"/>
    </source>
</evidence>
<evidence type="ECO:0000313" key="6">
    <source>
        <dbReference type="EMBL" id="MFD1174907.1"/>
    </source>
</evidence>
<dbReference type="EMBL" id="JBHTLM010000001">
    <property type="protein sequence ID" value="MFD1174907.1"/>
    <property type="molecule type" value="Genomic_DNA"/>
</dbReference>
<keyword evidence="3" id="KW-1133">Transmembrane helix</keyword>
<dbReference type="InterPro" id="IPR011042">
    <property type="entry name" value="6-blade_b-propeller_TolB-like"/>
</dbReference>
<evidence type="ECO:0000259" key="5">
    <source>
        <dbReference type="Pfam" id="PF08450"/>
    </source>
</evidence>
<dbReference type="Pfam" id="PF08450">
    <property type="entry name" value="SGL"/>
    <property type="match status" value="1"/>
</dbReference>
<dbReference type="Proteomes" id="UP001597262">
    <property type="component" value="Unassembled WGS sequence"/>
</dbReference>
<dbReference type="Gene3D" id="1.25.40.10">
    <property type="entry name" value="Tetratricopeptide repeat domain"/>
    <property type="match status" value="1"/>
</dbReference>
<dbReference type="Gene3D" id="2.120.10.30">
    <property type="entry name" value="TolB, C-terminal domain"/>
    <property type="match status" value="1"/>
</dbReference>
<dbReference type="InterPro" id="IPR050952">
    <property type="entry name" value="TRIM-NHL_E3_ligases"/>
</dbReference>
<comment type="caution">
    <text evidence="6">The sequence shown here is derived from an EMBL/GenBank/DDBJ whole genome shotgun (WGS) entry which is preliminary data.</text>
</comment>